<dbReference type="GO" id="GO:0003990">
    <property type="term" value="F:acetylcholinesterase activity"/>
    <property type="evidence" value="ECO:0007669"/>
    <property type="project" value="TreeGrafter"/>
</dbReference>
<evidence type="ECO:0000259" key="5">
    <source>
        <dbReference type="Pfam" id="PF00135"/>
    </source>
</evidence>
<evidence type="ECO:0000313" key="7">
    <source>
        <dbReference type="WBParaSite" id="maker-uti_cns_0016355-snap-gene-0.2-mRNA-1"/>
    </source>
</evidence>
<dbReference type="InterPro" id="IPR029058">
    <property type="entry name" value="AB_hydrolase_fold"/>
</dbReference>
<keyword evidence="2" id="KW-0719">Serine esterase</keyword>
<evidence type="ECO:0000256" key="1">
    <source>
        <dbReference type="ARBA" id="ARBA00005964"/>
    </source>
</evidence>
<dbReference type="Proteomes" id="UP000095280">
    <property type="component" value="Unplaced"/>
</dbReference>
<name>A0A1I8ITF3_9PLAT</name>
<comment type="similarity">
    <text evidence="1">Belongs to the type-B carboxylesterase/lipase family.</text>
</comment>
<dbReference type="GO" id="GO:0005615">
    <property type="term" value="C:extracellular space"/>
    <property type="evidence" value="ECO:0007669"/>
    <property type="project" value="TreeGrafter"/>
</dbReference>
<keyword evidence="6" id="KW-1185">Reference proteome</keyword>
<dbReference type="GO" id="GO:0019695">
    <property type="term" value="P:choline metabolic process"/>
    <property type="evidence" value="ECO:0007669"/>
    <property type="project" value="TreeGrafter"/>
</dbReference>
<sequence>MFGYNKNEGTYFLLYAFLSDREWRATPRMEDRRLKIPNDAAFDEYLHRILNPFQLGNNKALYELVFQRAKFQYTEDDEIYRKSGADAYVATLDRLSGDLSFKCPVMYSAKSVLTNHSRVFFYEFDYRTEKLPWPKWMGVLHGYEIDFVLGAPFNRDFQGKYYAYNGREQQLSWYMMKYWANFAKTGDPNLSDHTKPFVPVSHGGFINWQPANGTRWFNDMPLKFVSQTLRTLRINASAQFEWSAVGARQLRDCGFWKWHVDKMYTRLMNLRPQPCPTEYGQSERTDRERMVCTQSPESLVGRRLRDVELRTAFFVHSDPAAVSSGQSWSLRARTGRSDSVRVTTAVLCPACTKSSAISDCAQLDKLPGRPSQRSASTGFSAADHQRRDAASASAVTMWSRSVVQQELGQVAHCFTNHSTSSCFATESILSRQHSAVSQLITGSLEWALRSLGLVDEAVIVALEWHPGHGVHVRDAVALDVGDVEVERG</sequence>
<dbReference type="InterPro" id="IPR050654">
    <property type="entry name" value="AChE-related_enzymes"/>
</dbReference>
<evidence type="ECO:0000256" key="2">
    <source>
        <dbReference type="ARBA" id="ARBA00022487"/>
    </source>
</evidence>
<dbReference type="GO" id="GO:0005886">
    <property type="term" value="C:plasma membrane"/>
    <property type="evidence" value="ECO:0007669"/>
    <property type="project" value="TreeGrafter"/>
</dbReference>
<dbReference type="AlphaFoldDB" id="A0A1I8ITF3"/>
<dbReference type="InterPro" id="IPR002018">
    <property type="entry name" value="CarbesteraseB"/>
</dbReference>
<feature type="domain" description="Carboxylesterase type B" evidence="5">
    <location>
        <begin position="1"/>
        <end position="200"/>
    </location>
</feature>
<reference evidence="7" key="1">
    <citation type="submission" date="2016-11" db="UniProtKB">
        <authorList>
            <consortium name="WormBaseParasite"/>
        </authorList>
    </citation>
    <scope>IDENTIFICATION</scope>
</reference>
<dbReference type="Gene3D" id="3.40.50.1820">
    <property type="entry name" value="alpha/beta hydrolase"/>
    <property type="match status" value="1"/>
</dbReference>
<evidence type="ECO:0000313" key="6">
    <source>
        <dbReference type="Proteomes" id="UP000095280"/>
    </source>
</evidence>
<dbReference type="Pfam" id="PF00135">
    <property type="entry name" value="COesterase"/>
    <property type="match status" value="1"/>
</dbReference>
<keyword evidence="4" id="KW-1015">Disulfide bond</keyword>
<keyword evidence="3" id="KW-0378">Hydrolase</keyword>
<dbReference type="PANTHER" id="PTHR43918">
    <property type="entry name" value="ACETYLCHOLINESTERASE"/>
    <property type="match status" value="1"/>
</dbReference>
<evidence type="ECO:0000256" key="3">
    <source>
        <dbReference type="ARBA" id="ARBA00022801"/>
    </source>
</evidence>
<dbReference type="PANTHER" id="PTHR43918:SF12">
    <property type="entry name" value="ACETYLCHOLINESTERASE 1"/>
    <property type="match status" value="1"/>
</dbReference>
<dbReference type="WBParaSite" id="maker-uti_cns_0016355-snap-gene-0.2-mRNA-1">
    <property type="protein sequence ID" value="maker-uti_cns_0016355-snap-gene-0.2-mRNA-1"/>
    <property type="gene ID" value="maker-uti_cns_0016355-snap-gene-0.2"/>
</dbReference>
<protein>
    <submittedName>
        <fullName evidence="7">COesterase domain-containing protein</fullName>
    </submittedName>
</protein>
<accession>A0A1I8ITF3</accession>
<dbReference type="InterPro" id="IPR000997">
    <property type="entry name" value="Cholinesterase"/>
</dbReference>
<dbReference type="SUPFAM" id="SSF53474">
    <property type="entry name" value="alpha/beta-Hydrolases"/>
    <property type="match status" value="1"/>
</dbReference>
<evidence type="ECO:0000256" key="4">
    <source>
        <dbReference type="ARBA" id="ARBA00023157"/>
    </source>
</evidence>
<proteinExistence type="inferred from homology"/>
<organism evidence="6 7">
    <name type="scientific">Macrostomum lignano</name>
    <dbReference type="NCBI Taxonomy" id="282301"/>
    <lineage>
        <taxon>Eukaryota</taxon>
        <taxon>Metazoa</taxon>
        <taxon>Spiralia</taxon>
        <taxon>Lophotrochozoa</taxon>
        <taxon>Platyhelminthes</taxon>
        <taxon>Rhabditophora</taxon>
        <taxon>Macrostomorpha</taxon>
        <taxon>Macrostomida</taxon>
        <taxon>Macrostomidae</taxon>
        <taxon>Macrostomum</taxon>
    </lineage>
</organism>
<dbReference type="GO" id="GO:0006581">
    <property type="term" value="P:acetylcholine catabolic process"/>
    <property type="evidence" value="ECO:0007669"/>
    <property type="project" value="TreeGrafter"/>
</dbReference>
<dbReference type="PRINTS" id="PR00878">
    <property type="entry name" value="CHOLNESTRASE"/>
</dbReference>